<dbReference type="Proteomes" id="UP000694864">
    <property type="component" value="Chromosome 11"/>
</dbReference>
<organism evidence="2 3">
    <name type="scientific">Camelina sativa</name>
    <name type="common">False flax</name>
    <name type="synonym">Myagrum sativum</name>
    <dbReference type="NCBI Taxonomy" id="90675"/>
    <lineage>
        <taxon>Eukaryota</taxon>
        <taxon>Viridiplantae</taxon>
        <taxon>Streptophyta</taxon>
        <taxon>Embryophyta</taxon>
        <taxon>Tracheophyta</taxon>
        <taxon>Spermatophyta</taxon>
        <taxon>Magnoliopsida</taxon>
        <taxon>eudicotyledons</taxon>
        <taxon>Gunneridae</taxon>
        <taxon>Pentapetalae</taxon>
        <taxon>rosids</taxon>
        <taxon>malvids</taxon>
        <taxon>Brassicales</taxon>
        <taxon>Brassicaceae</taxon>
        <taxon>Camelineae</taxon>
        <taxon>Camelina</taxon>
    </lineage>
</organism>
<dbReference type="GeneID" id="104722302"/>
<protein>
    <submittedName>
        <fullName evidence="3">Uncharacterized protein At4g26485</fullName>
    </submittedName>
</protein>
<reference evidence="3" key="2">
    <citation type="submission" date="2025-08" db="UniProtKB">
        <authorList>
            <consortium name="RefSeq"/>
        </authorList>
    </citation>
    <scope>IDENTIFICATION</scope>
    <source>
        <tissue evidence="3">Leaf</tissue>
    </source>
</reference>
<accession>A0ABM0UBJ8</accession>
<evidence type="ECO:0000313" key="3">
    <source>
        <dbReference type="RefSeq" id="XP_010438746.2"/>
    </source>
</evidence>
<evidence type="ECO:0000313" key="2">
    <source>
        <dbReference type="Proteomes" id="UP000694864"/>
    </source>
</evidence>
<gene>
    <name evidence="3" type="primary">LOC104722302</name>
</gene>
<keyword evidence="2" id="KW-1185">Reference proteome</keyword>
<dbReference type="Pfam" id="PF10354">
    <property type="entry name" value="BMT5-like"/>
    <property type="match status" value="1"/>
</dbReference>
<dbReference type="RefSeq" id="XP_010438746.2">
    <property type="nucleotide sequence ID" value="XM_010440444.2"/>
</dbReference>
<dbReference type="InterPro" id="IPR029063">
    <property type="entry name" value="SAM-dependent_MTases_sf"/>
</dbReference>
<feature type="domain" description="25S rRNA (uridine-N(3))-methyltransferase BMT5-like" evidence="1">
    <location>
        <begin position="18"/>
        <end position="185"/>
    </location>
</feature>
<dbReference type="PANTHER" id="PTHR11538">
    <property type="entry name" value="PHENYLALANYL-TRNA SYNTHETASE"/>
    <property type="match status" value="1"/>
</dbReference>
<dbReference type="Gene3D" id="3.40.50.150">
    <property type="entry name" value="Vaccinia Virus protein VP39"/>
    <property type="match status" value="1"/>
</dbReference>
<proteinExistence type="predicted"/>
<dbReference type="PANTHER" id="PTHR11538:SF101">
    <property type="entry name" value="25S RRNA (URIDINE-N(3))-METHYLTRANSFERASE BMT5-LIKE DOMAIN-CONTAINING PROTEIN"/>
    <property type="match status" value="1"/>
</dbReference>
<dbReference type="InterPro" id="IPR019446">
    <property type="entry name" value="BMT5-like"/>
</dbReference>
<name>A0ABM0UBJ8_CAMSA</name>
<sequence>MEISEKWIGPYSSKHKILLVGEGNFSFSLCLASAFGSAMNITATSLDSEDELCVKYMDAMDNIGILKRFGCDIQHEVDVNKMSFDNSLSLQRYDRIVFNFPHAGSRFFGREFLSRAIEGHKELVRGFLENAEEMLKDDGEIHITHKTTYPFSDWGIKKLANGEGLRLAKKSKFELSQYPGYINKRGSGGRRSNDYFPVGECSTYMFVQS</sequence>
<evidence type="ECO:0000259" key="1">
    <source>
        <dbReference type="Pfam" id="PF10354"/>
    </source>
</evidence>
<reference evidence="2" key="1">
    <citation type="journal article" date="2014" name="Nat. Commun.">
        <title>The emerging biofuel crop Camelina sativa retains a highly undifferentiated hexaploid genome structure.</title>
        <authorList>
            <person name="Kagale S."/>
            <person name="Koh C."/>
            <person name="Nixon J."/>
            <person name="Bollina V."/>
            <person name="Clarke W.E."/>
            <person name="Tuteja R."/>
            <person name="Spillane C."/>
            <person name="Robinson S.J."/>
            <person name="Links M.G."/>
            <person name="Clarke C."/>
            <person name="Higgins E.E."/>
            <person name="Huebert T."/>
            <person name="Sharpe A.G."/>
            <person name="Parkin I.A."/>
        </authorList>
    </citation>
    <scope>NUCLEOTIDE SEQUENCE [LARGE SCALE GENOMIC DNA]</scope>
    <source>
        <strain evidence="2">cv. DH55</strain>
    </source>
</reference>
<dbReference type="SUPFAM" id="SSF53335">
    <property type="entry name" value="S-adenosyl-L-methionine-dependent methyltransferases"/>
    <property type="match status" value="1"/>
</dbReference>